<dbReference type="GO" id="GO:0032259">
    <property type="term" value="P:methylation"/>
    <property type="evidence" value="ECO:0007669"/>
    <property type="project" value="UniProtKB-KW"/>
</dbReference>
<dbReference type="Gene3D" id="3.40.50.150">
    <property type="entry name" value="Vaccinia Virus protein VP39"/>
    <property type="match status" value="1"/>
</dbReference>
<evidence type="ECO:0000256" key="6">
    <source>
        <dbReference type="RuleBase" id="RU362030"/>
    </source>
</evidence>
<keyword evidence="5 6" id="KW-0949">S-adenosyl-L-methionine</keyword>
<organism evidence="8 9">
    <name type="scientific">Microbacterium alkaliflavum</name>
    <dbReference type="NCBI Taxonomy" id="3248839"/>
    <lineage>
        <taxon>Bacteria</taxon>
        <taxon>Bacillati</taxon>
        <taxon>Actinomycetota</taxon>
        <taxon>Actinomycetes</taxon>
        <taxon>Micrococcales</taxon>
        <taxon>Microbacteriaceae</taxon>
        <taxon>Microbacterium</taxon>
    </lineage>
</organism>
<protein>
    <recommendedName>
        <fullName evidence="6">S-adenosyl-L-methionine-dependent methyltransferase</fullName>
        <ecNumber evidence="6">2.1.1.-</ecNumber>
    </recommendedName>
</protein>
<evidence type="ECO:0000256" key="7">
    <source>
        <dbReference type="SAM" id="MobiDB-lite"/>
    </source>
</evidence>
<feature type="region of interest" description="Disordered" evidence="7">
    <location>
        <begin position="271"/>
        <end position="290"/>
    </location>
</feature>
<evidence type="ECO:0000256" key="5">
    <source>
        <dbReference type="ARBA" id="ARBA00022691"/>
    </source>
</evidence>
<evidence type="ECO:0000256" key="2">
    <source>
        <dbReference type="ARBA" id="ARBA00008138"/>
    </source>
</evidence>
<dbReference type="Pfam" id="PF04072">
    <property type="entry name" value="LCM"/>
    <property type="match status" value="1"/>
</dbReference>
<dbReference type="EMBL" id="JBIQWL010000001">
    <property type="protein sequence ID" value="MFH8249528.1"/>
    <property type="molecule type" value="Genomic_DNA"/>
</dbReference>
<evidence type="ECO:0000256" key="1">
    <source>
        <dbReference type="ARBA" id="ARBA00003907"/>
    </source>
</evidence>
<accession>A0ABW7Q577</accession>
<dbReference type="InterPro" id="IPR011610">
    <property type="entry name" value="SAM_mthyl_Trfase_ML2640-like"/>
</dbReference>
<sequence>MTSELHGVGTTAVAVAAARALESTRPDALVRDPFASTLVEASRMQVPYPHSWPADLADVAPLEQSLLLGSLYIGLRTRFIDDELRAGALRQVVILGSGLDTRSWRLDWLEDTTVFELDRDEVVSFVEAALAASRAVPRARRIAVAADVTEPWAARIVALGFRPAEPTHWVLEGLLPYLSAHDQAAVIDDVVHLSAPGSRLVVERAVPIEDTPEARARLETFAQATGLPMDDVLARTDPPDPVAMLLAAGWVAHDTAITDLERRYDRSLRLGADAPAPSRGGFVTGHRPND</sequence>
<dbReference type="Proteomes" id="UP001610861">
    <property type="component" value="Unassembled WGS sequence"/>
</dbReference>
<dbReference type="EC" id="2.1.1.-" evidence="6"/>
<dbReference type="SUPFAM" id="SSF53335">
    <property type="entry name" value="S-adenosyl-L-methionine-dependent methyltransferases"/>
    <property type="match status" value="1"/>
</dbReference>
<reference evidence="8 9" key="1">
    <citation type="submission" date="2024-09" db="EMBL/GenBank/DDBJ databases">
        <authorList>
            <person name="Pan X."/>
        </authorList>
    </citation>
    <scope>NUCLEOTIDE SEQUENCE [LARGE SCALE GENOMIC DNA]</scope>
    <source>
        <strain evidence="8 9">B2969</strain>
    </source>
</reference>
<keyword evidence="9" id="KW-1185">Reference proteome</keyword>
<gene>
    <name evidence="8" type="ORF">ACH3VR_04075</name>
</gene>
<evidence type="ECO:0000313" key="8">
    <source>
        <dbReference type="EMBL" id="MFH8249528.1"/>
    </source>
</evidence>
<dbReference type="NCBIfam" id="TIGR00027">
    <property type="entry name" value="mthyl_TIGR00027"/>
    <property type="match status" value="1"/>
</dbReference>
<dbReference type="InterPro" id="IPR029063">
    <property type="entry name" value="SAM-dependent_MTases_sf"/>
</dbReference>
<keyword evidence="4 8" id="KW-0808">Transferase</keyword>
<dbReference type="InterPro" id="IPR007213">
    <property type="entry name" value="Ppm1/Ppm2/Tcmp"/>
</dbReference>
<proteinExistence type="inferred from homology"/>
<dbReference type="PANTHER" id="PTHR43619:SF2">
    <property type="entry name" value="S-ADENOSYL-L-METHIONINE-DEPENDENT METHYLTRANSFERASES SUPERFAMILY PROTEIN"/>
    <property type="match status" value="1"/>
</dbReference>
<dbReference type="RefSeq" id="WP_396639462.1">
    <property type="nucleotide sequence ID" value="NZ_JBIQWL010000001.1"/>
</dbReference>
<evidence type="ECO:0000256" key="3">
    <source>
        <dbReference type="ARBA" id="ARBA00022603"/>
    </source>
</evidence>
<keyword evidence="3 6" id="KW-0489">Methyltransferase</keyword>
<dbReference type="GO" id="GO:0008168">
    <property type="term" value="F:methyltransferase activity"/>
    <property type="evidence" value="ECO:0007669"/>
    <property type="project" value="UniProtKB-KW"/>
</dbReference>
<name>A0ABW7Q577_9MICO</name>
<evidence type="ECO:0000313" key="9">
    <source>
        <dbReference type="Proteomes" id="UP001610861"/>
    </source>
</evidence>
<comment type="similarity">
    <text evidence="2 6">Belongs to the UPF0677 family.</text>
</comment>
<comment type="caution">
    <text evidence="8">The sequence shown here is derived from an EMBL/GenBank/DDBJ whole genome shotgun (WGS) entry which is preliminary data.</text>
</comment>
<evidence type="ECO:0000256" key="4">
    <source>
        <dbReference type="ARBA" id="ARBA00022679"/>
    </source>
</evidence>
<comment type="function">
    <text evidence="1 6">Exhibits S-adenosyl-L-methionine-dependent methyltransferase activity.</text>
</comment>
<dbReference type="PANTHER" id="PTHR43619">
    <property type="entry name" value="S-ADENOSYL-L-METHIONINE-DEPENDENT METHYLTRANSFERASE YKTD-RELATED"/>
    <property type="match status" value="1"/>
</dbReference>